<dbReference type="PANTHER" id="PTHR23321:SF26">
    <property type="entry name" value="SMALL RIBOSOMAL SUBUNIT PROTEIN US15M"/>
    <property type="match status" value="1"/>
</dbReference>
<dbReference type="SMART" id="SM01387">
    <property type="entry name" value="Ribosomal_S15"/>
    <property type="match status" value="1"/>
</dbReference>
<dbReference type="CDD" id="cd00353">
    <property type="entry name" value="Ribosomal_S15p_S13e"/>
    <property type="match status" value="1"/>
</dbReference>
<protein>
    <recommendedName>
        <fullName evidence="3">Small ribosomal subunit protein uS15</fullName>
    </recommendedName>
</protein>
<evidence type="ECO:0000256" key="3">
    <source>
        <dbReference type="HAMAP-Rule" id="MF_01343"/>
    </source>
</evidence>
<evidence type="ECO:0000256" key="4">
    <source>
        <dbReference type="RuleBase" id="RU003919"/>
    </source>
</evidence>
<sequence>MSESTINPADYKVHETDTGSSDYQVALLTKRIVHLTEHLGKHKKDTSSRRGLLKLVAQRRKLLDYTRGVSEERYQKLIKGLGLRR</sequence>
<dbReference type="GO" id="GO:0003735">
    <property type="term" value="F:structural constituent of ribosome"/>
    <property type="evidence" value="ECO:0007669"/>
    <property type="project" value="InterPro"/>
</dbReference>
<gene>
    <name evidence="3 6" type="primary">rpsO</name>
    <name evidence="6" type="ORF">JIN81_05320</name>
</gene>
<name>A0A934VEY9_9BACT</name>
<reference evidence="6" key="1">
    <citation type="submission" date="2021-01" db="EMBL/GenBank/DDBJ databases">
        <title>Modified the classification status of verrucomicrobia.</title>
        <authorList>
            <person name="Feng X."/>
        </authorList>
    </citation>
    <scope>NUCLEOTIDE SEQUENCE</scope>
    <source>
        <strain evidence="6">KCTC 22201</strain>
    </source>
</reference>
<dbReference type="SUPFAM" id="SSF47060">
    <property type="entry name" value="S15/NS1 RNA-binding domain"/>
    <property type="match status" value="1"/>
</dbReference>
<comment type="function">
    <text evidence="3">Forms an intersubunit bridge (bridge B4) with the 23S rRNA of the 50S subunit in the ribosome.</text>
</comment>
<dbReference type="InterPro" id="IPR009068">
    <property type="entry name" value="uS15_NS1_RNA-bd_sf"/>
</dbReference>
<dbReference type="Gene3D" id="1.10.287.10">
    <property type="entry name" value="S15/NS1, RNA-binding"/>
    <property type="match status" value="1"/>
</dbReference>
<dbReference type="InterPro" id="IPR000589">
    <property type="entry name" value="Ribosomal_uS15"/>
</dbReference>
<keyword evidence="1 3" id="KW-0689">Ribosomal protein</keyword>
<dbReference type="GO" id="GO:0005737">
    <property type="term" value="C:cytoplasm"/>
    <property type="evidence" value="ECO:0007669"/>
    <property type="project" value="UniProtKB-ARBA"/>
</dbReference>
<dbReference type="Pfam" id="PF00312">
    <property type="entry name" value="Ribosomal_S15"/>
    <property type="match status" value="1"/>
</dbReference>
<keyword evidence="2 3" id="KW-0687">Ribonucleoprotein</keyword>
<dbReference type="HAMAP" id="MF_01343_B">
    <property type="entry name" value="Ribosomal_uS15_B"/>
    <property type="match status" value="1"/>
</dbReference>
<dbReference type="AlphaFoldDB" id="A0A934VEY9"/>
<keyword evidence="7" id="KW-1185">Reference proteome</keyword>
<comment type="similarity">
    <text evidence="3 4">Belongs to the universal ribosomal protein uS15 family.</text>
</comment>
<keyword evidence="3 5" id="KW-0694">RNA-binding</keyword>
<dbReference type="EMBL" id="JAENII010000003">
    <property type="protein sequence ID" value="MBK1826427.1"/>
    <property type="molecule type" value="Genomic_DNA"/>
</dbReference>
<dbReference type="PANTHER" id="PTHR23321">
    <property type="entry name" value="RIBOSOMAL PROTEIN S15, BACTERIAL AND ORGANELLAR"/>
    <property type="match status" value="1"/>
</dbReference>
<dbReference type="RefSeq" id="WP_200277377.1">
    <property type="nucleotide sequence ID" value="NZ_JAENII010000003.1"/>
</dbReference>
<evidence type="ECO:0000256" key="1">
    <source>
        <dbReference type="ARBA" id="ARBA00022980"/>
    </source>
</evidence>
<dbReference type="GO" id="GO:1990904">
    <property type="term" value="C:ribonucleoprotein complex"/>
    <property type="evidence" value="ECO:0007669"/>
    <property type="project" value="UniProtKB-KW"/>
</dbReference>
<evidence type="ECO:0000313" key="7">
    <source>
        <dbReference type="Proteomes" id="UP000658278"/>
    </source>
</evidence>
<evidence type="ECO:0000256" key="2">
    <source>
        <dbReference type="ARBA" id="ARBA00023274"/>
    </source>
</evidence>
<organism evidence="6 7">
    <name type="scientific">Haloferula rosea</name>
    <dbReference type="NCBI Taxonomy" id="490093"/>
    <lineage>
        <taxon>Bacteria</taxon>
        <taxon>Pseudomonadati</taxon>
        <taxon>Verrucomicrobiota</taxon>
        <taxon>Verrucomicrobiia</taxon>
        <taxon>Verrucomicrobiales</taxon>
        <taxon>Verrucomicrobiaceae</taxon>
        <taxon>Haloferula</taxon>
    </lineage>
</organism>
<dbReference type="Proteomes" id="UP000658278">
    <property type="component" value="Unassembled WGS sequence"/>
</dbReference>
<keyword evidence="3 5" id="KW-0699">rRNA-binding</keyword>
<comment type="subunit">
    <text evidence="3">Part of the 30S ribosomal subunit. Forms a bridge to the 50S subunit in the 70S ribosome, contacting the 23S rRNA.</text>
</comment>
<evidence type="ECO:0000256" key="5">
    <source>
        <dbReference type="RuleBase" id="RU004524"/>
    </source>
</evidence>
<dbReference type="GO" id="GO:0019843">
    <property type="term" value="F:rRNA binding"/>
    <property type="evidence" value="ECO:0007669"/>
    <property type="project" value="UniProtKB-UniRule"/>
</dbReference>
<dbReference type="Gene3D" id="6.10.250.3130">
    <property type="match status" value="1"/>
</dbReference>
<dbReference type="PROSITE" id="PS00362">
    <property type="entry name" value="RIBOSOMAL_S15"/>
    <property type="match status" value="1"/>
</dbReference>
<dbReference type="InterPro" id="IPR005290">
    <property type="entry name" value="Ribosomal_uS15_bac-type"/>
</dbReference>
<comment type="function">
    <text evidence="3 5">One of the primary rRNA binding proteins, it binds directly to 16S rRNA where it helps nucleate assembly of the platform of the 30S subunit by binding and bridging several RNA helices of the 16S rRNA.</text>
</comment>
<accession>A0A934VEY9</accession>
<dbReference type="GO" id="GO:0005840">
    <property type="term" value="C:ribosome"/>
    <property type="evidence" value="ECO:0007669"/>
    <property type="project" value="UniProtKB-KW"/>
</dbReference>
<comment type="caution">
    <text evidence="6">The sequence shown here is derived from an EMBL/GenBank/DDBJ whole genome shotgun (WGS) entry which is preliminary data.</text>
</comment>
<evidence type="ECO:0000313" key="6">
    <source>
        <dbReference type="EMBL" id="MBK1826427.1"/>
    </source>
</evidence>
<dbReference type="GO" id="GO:0006412">
    <property type="term" value="P:translation"/>
    <property type="evidence" value="ECO:0007669"/>
    <property type="project" value="UniProtKB-UniRule"/>
</dbReference>
<dbReference type="NCBIfam" id="TIGR00952">
    <property type="entry name" value="S15_bact"/>
    <property type="match status" value="1"/>
</dbReference>
<proteinExistence type="inferred from homology"/>